<protein>
    <submittedName>
        <fullName evidence="1">5350_t:CDS:1</fullName>
    </submittedName>
</protein>
<name>A0ACA9L7R3_9GLOM</name>
<gene>
    <name evidence="1" type="ORF">DHETER_LOCUS3519</name>
</gene>
<sequence>MPILLNKHPVFLAIDSTSYRNSLNLLNIVFMVRSDEPHSQIVAIFVSDKKIIPVVDLIFEL</sequence>
<accession>A0ACA9L7R3</accession>
<evidence type="ECO:0000313" key="1">
    <source>
        <dbReference type="EMBL" id="CAG8512333.1"/>
    </source>
</evidence>
<organism evidence="1 2">
    <name type="scientific">Dentiscutata heterogama</name>
    <dbReference type="NCBI Taxonomy" id="1316150"/>
    <lineage>
        <taxon>Eukaryota</taxon>
        <taxon>Fungi</taxon>
        <taxon>Fungi incertae sedis</taxon>
        <taxon>Mucoromycota</taxon>
        <taxon>Glomeromycotina</taxon>
        <taxon>Glomeromycetes</taxon>
        <taxon>Diversisporales</taxon>
        <taxon>Gigasporaceae</taxon>
        <taxon>Dentiscutata</taxon>
    </lineage>
</organism>
<dbReference type="EMBL" id="CAJVPU010003063">
    <property type="protein sequence ID" value="CAG8512333.1"/>
    <property type="molecule type" value="Genomic_DNA"/>
</dbReference>
<keyword evidence="2" id="KW-1185">Reference proteome</keyword>
<proteinExistence type="predicted"/>
<dbReference type="Proteomes" id="UP000789702">
    <property type="component" value="Unassembled WGS sequence"/>
</dbReference>
<reference evidence="1" key="1">
    <citation type="submission" date="2021-06" db="EMBL/GenBank/DDBJ databases">
        <authorList>
            <person name="Kallberg Y."/>
            <person name="Tangrot J."/>
            <person name="Rosling A."/>
        </authorList>
    </citation>
    <scope>NUCLEOTIDE SEQUENCE</scope>
    <source>
        <strain evidence="1">IL203A</strain>
    </source>
</reference>
<evidence type="ECO:0000313" key="2">
    <source>
        <dbReference type="Proteomes" id="UP000789702"/>
    </source>
</evidence>
<feature type="non-terminal residue" evidence="1">
    <location>
        <position position="61"/>
    </location>
</feature>
<comment type="caution">
    <text evidence="1">The sequence shown here is derived from an EMBL/GenBank/DDBJ whole genome shotgun (WGS) entry which is preliminary data.</text>
</comment>